<accession>A0AAE3DXB5</accession>
<reference evidence="1 2" key="1">
    <citation type="submission" date="2021-10" db="EMBL/GenBank/DDBJ databases">
        <title>Anaerobic single-cell dispensing facilitates the cultivation of human gut bacteria.</title>
        <authorList>
            <person name="Afrizal A."/>
        </authorList>
    </citation>
    <scope>NUCLEOTIDE SEQUENCE [LARGE SCALE GENOMIC DNA]</scope>
    <source>
        <strain evidence="1 2">CLA-AA-H232</strain>
    </source>
</reference>
<dbReference type="EMBL" id="JAJEQM010000002">
    <property type="protein sequence ID" value="MCC2209703.1"/>
    <property type="molecule type" value="Genomic_DNA"/>
</dbReference>
<organism evidence="1 2">
    <name type="scientific">Hominilimicola fabiformis</name>
    <dbReference type="NCBI Taxonomy" id="2885356"/>
    <lineage>
        <taxon>Bacteria</taxon>
        <taxon>Bacillati</taxon>
        <taxon>Bacillota</taxon>
        <taxon>Clostridia</taxon>
        <taxon>Eubacteriales</taxon>
        <taxon>Oscillospiraceae</taxon>
        <taxon>Hominilimicola</taxon>
    </lineage>
</organism>
<name>A0AAE3DXB5_9FIRM</name>
<evidence type="ECO:0000313" key="1">
    <source>
        <dbReference type="EMBL" id="MCC2209703.1"/>
    </source>
</evidence>
<sequence>MKANSSMAYRAINDELLDYVQMRDSSGAIATAKIIDGSTYLPFRYIAENAGLADAVDSNMGNNTFKYESIGTGSITIVTKKGRFSQNINVPFTFKLDNGEEIEYKIMNIDGSLYFPMRYMAYLVGGEVDWSQSTGNIYFMSNENVAKDFLTGKEGNKVIKYSKMAYLNYSEYDNTLGYSDIYLESDGKTVSSVIEEIDNGHSYYSVTRSRRNIYFVDENYKACCKKEVEKTLSTITFYNTKNERIDPTVLNIISHQNTLYGIERTGSSNSGVGRVFKSDLDGENYHYISNSSNAYNIVLREYQGQSYIFYVDATEDSGDNKEIHRINLSTGEDDIIYINDYNGNSLINRINIMSLNDNTVVISEYNNPCIDIITLDNSIYTNNYVTGSLTGKITSLNKLTDIVKVSSLNYDTDNNLIYFINNTGKGYGLYCCDPLTSKVYSISTSQDVKRRISIIKMSDSTYRVYHYTDATKNLYKYDLVSVSDNGNIKIGSNINIERN</sequence>
<keyword evidence="2" id="KW-1185">Reference proteome</keyword>
<comment type="caution">
    <text evidence="1">The sequence shown here is derived from an EMBL/GenBank/DDBJ whole genome shotgun (WGS) entry which is preliminary data.</text>
</comment>
<dbReference type="RefSeq" id="WP_308455841.1">
    <property type="nucleotide sequence ID" value="NZ_JAJEQM010000002.1"/>
</dbReference>
<proteinExistence type="predicted"/>
<dbReference type="SUPFAM" id="SSF69322">
    <property type="entry name" value="Tricorn protease domain 2"/>
    <property type="match status" value="1"/>
</dbReference>
<gene>
    <name evidence="1" type="ORF">LKE05_02700</name>
</gene>
<dbReference type="AlphaFoldDB" id="A0AAE3DXB5"/>
<protein>
    <submittedName>
        <fullName evidence="1">Copper amine oxidase N-terminal domain-containing protein</fullName>
    </submittedName>
</protein>
<evidence type="ECO:0000313" key="2">
    <source>
        <dbReference type="Proteomes" id="UP001198242"/>
    </source>
</evidence>
<dbReference type="Proteomes" id="UP001198242">
    <property type="component" value="Unassembled WGS sequence"/>
</dbReference>